<accession>A0A7W9BB53</accession>
<dbReference type="AlphaFoldDB" id="A0A7W9BB53"/>
<dbReference type="InterPro" id="IPR000297">
    <property type="entry name" value="PPIase_PpiC"/>
</dbReference>
<dbReference type="InterPro" id="IPR052029">
    <property type="entry name" value="PpiD_chaperone"/>
</dbReference>
<dbReference type="Pfam" id="PF13624">
    <property type="entry name" value="SurA_N_3"/>
    <property type="match status" value="1"/>
</dbReference>
<keyword evidence="4" id="KW-1133">Transmembrane helix</keyword>
<evidence type="ECO:0000256" key="6">
    <source>
        <dbReference type="ARBA" id="ARBA00023186"/>
    </source>
</evidence>
<evidence type="ECO:0000256" key="2">
    <source>
        <dbReference type="ARBA" id="ARBA00022475"/>
    </source>
</evidence>
<dbReference type="RefSeq" id="WP_184054816.1">
    <property type="nucleotide sequence ID" value="NZ_JACIJK010000002.1"/>
</dbReference>
<comment type="similarity">
    <text evidence="7">Belongs to the PpiD chaperone family.</text>
</comment>
<dbReference type="PANTHER" id="PTHR47529:SF1">
    <property type="entry name" value="PERIPLASMIC CHAPERONE PPID"/>
    <property type="match status" value="1"/>
</dbReference>
<keyword evidence="9" id="KW-0413">Isomerase</keyword>
<dbReference type="InterPro" id="IPR027304">
    <property type="entry name" value="Trigger_fact/SurA_dom_sf"/>
</dbReference>
<evidence type="ECO:0000256" key="7">
    <source>
        <dbReference type="ARBA" id="ARBA00038408"/>
    </source>
</evidence>
<organism evidence="9 10">
    <name type="scientific">Sphingomonas aerophila</name>
    <dbReference type="NCBI Taxonomy" id="1344948"/>
    <lineage>
        <taxon>Bacteria</taxon>
        <taxon>Pseudomonadati</taxon>
        <taxon>Pseudomonadota</taxon>
        <taxon>Alphaproteobacteria</taxon>
        <taxon>Sphingomonadales</taxon>
        <taxon>Sphingomonadaceae</taxon>
        <taxon>Sphingomonas</taxon>
    </lineage>
</organism>
<dbReference type="GO" id="GO:0003755">
    <property type="term" value="F:peptidyl-prolyl cis-trans isomerase activity"/>
    <property type="evidence" value="ECO:0007669"/>
    <property type="project" value="UniProtKB-EC"/>
</dbReference>
<proteinExistence type="inferred from homology"/>
<evidence type="ECO:0000256" key="3">
    <source>
        <dbReference type="ARBA" id="ARBA00022692"/>
    </source>
</evidence>
<dbReference type="GO" id="GO:0005886">
    <property type="term" value="C:plasma membrane"/>
    <property type="evidence" value="ECO:0007669"/>
    <property type="project" value="UniProtKB-SubCell"/>
</dbReference>
<keyword evidence="10" id="KW-1185">Reference proteome</keyword>
<protein>
    <submittedName>
        <fullName evidence="9">Peptidyl-prolyl cis-trans isomerase D</fullName>
        <ecNumber evidence="9">5.2.1.8</ecNumber>
    </submittedName>
</protein>
<dbReference type="Proteomes" id="UP000546200">
    <property type="component" value="Unassembled WGS sequence"/>
</dbReference>
<evidence type="ECO:0000256" key="1">
    <source>
        <dbReference type="ARBA" id="ARBA00004401"/>
    </source>
</evidence>
<dbReference type="SUPFAM" id="SSF54534">
    <property type="entry name" value="FKBP-like"/>
    <property type="match status" value="1"/>
</dbReference>
<sequence length="647" mass="67495">MLSFFRRIINSKVGVIVTLGVLAVIAIAFAAGDITGLRSSNTGGLTGGSVAKVGDTKLTIADLRTRAQTEIDSLRQQQPDFDVGQYLAAGGLDRALDQLVTGVSFEQFGHDQGMVISKRSVDGTIASFPAFQGPNGKFDPAAYQRLLSDRKLTDAGIRTDLTRQLMGQQLTLPIGGAAQVPEQLALPYASLLLERRQGQIGIIPNTVGARGPEPTDADITGFYRRNLGRYNVPERRSIRFALVTPDAVKARATPTEAEIATAYRANPARFAAAEKRDIEQVVALDQNTGNGIAARVKGGASLADAARAAGLDASTQTGTTKAAYAAATAPAVADAVFAAARGAVVGPVRANGTFTVARTTIVSQVAGKTLDQARGELSAETAKRKSVEALVALHDQLDDQTAKNATFDELISDAKLTPQTSPALLANGTDPLNPGFRAPPTLQPLLAAAFQAEEGDDPQLVPIGQDGSFGVVALGRVIRAAPRPLAEIRDTVQRDFLADRAHREARRIALAVLAKTNAGTPFAQALTASGLAAPRPAAATRAQLAANPSAAPPALVLMFSMAKNSAKLLEVPGGWMVVRLDTITSTSAAGRPQVVAATRADLARNVGNEYLQQFARAVRADVGVKIDTAAVKRVKADLSGSSGDAGN</sequence>
<feature type="domain" description="PpiC" evidence="8">
    <location>
        <begin position="254"/>
        <end position="374"/>
    </location>
</feature>
<reference evidence="9 10" key="1">
    <citation type="submission" date="2020-08" db="EMBL/GenBank/DDBJ databases">
        <title>Genomic Encyclopedia of Type Strains, Phase IV (KMG-IV): sequencing the most valuable type-strain genomes for metagenomic binning, comparative biology and taxonomic classification.</title>
        <authorList>
            <person name="Goeker M."/>
        </authorList>
    </citation>
    <scope>NUCLEOTIDE SEQUENCE [LARGE SCALE GENOMIC DNA]</scope>
    <source>
        <strain evidence="9 10">DSM 100044</strain>
    </source>
</reference>
<evidence type="ECO:0000259" key="8">
    <source>
        <dbReference type="Pfam" id="PF13145"/>
    </source>
</evidence>
<keyword evidence="6" id="KW-0143">Chaperone</keyword>
<comment type="caution">
    <text evidence="9">The sequence shown here is derived from an EMBL/GenBank/DDBJ whole genome shotgun (WGS) entry which is preliminary data.</text>
</comment>
<dbReference type="EMBL" id="JACIJK010000002">
    <property type="protein sequence ID" value="MBB5713943.1"/>
    <property type="molecule type" value="Genomic_DNA"/>
</dbReference>
<name>A0A7W9BB53_9SPHN</name>
<evidence type="ECO:0000256" key="4">
    <source>
        <dbReference type="ARBA" id="ARBA00022989"/>
    </source>
</evidence>
<dbReference type="SUPFAM" id="SSF109998">
    <property type="entry name" value="Triger factor/SurA peptide-binding domain-like"/>
    <property type="match status" value="1"/>
</dbReference>
<comment type="subcellular location">
    <subcellularLocation>
        <location evidence="1">Cell membrane</location>
        <topology evidence="1">Single-pass type II membrane protein</topology>
    </subcellularLocation>
</comment>
<keyword evidence="2" id="KW-1003">Cell membrane</keyword>
<keyword evidence="3" id="KW-0812">Transmembrane</keyword>
<evidence type="ECO:0000313" key="9">
    <source>
        <dbReference type="EMBL" id="MBB5713943.1"/>
    </source>
</evidence>
<keyword evidence="5" id="KW-0472">Membrane</keyword>
<dbReference type="Pfam" id="PF13145">
    <property type="entry name" value="Rotamase_2"/>
    <property type="match status" value="1"/>
</dbReference>
<evidence type="ECO:0000313" key="10">
    <source>
        <dbReference type="Proteomes" id="UP000546200"/>
    </source>
</evidence>
<dbReference type="EC" id="5.2.1.8" evidence="9"/>
<gene>
    <name evidence="9" type="ORF">FHS94_000766</name>
</gene>
<evidence type="ECO:0000256" key="5">
    <source>
        <dbReference type="ARBA" id="ARBA00023136"/>
    </source>
</evidence>
<dbReference type="PANTHER" id="PTHR47529">
    <property type="entry name" value="PEPTIDYL-PROLYL CIS-TRANS ISOMERASE D"/>
    <property type="match status" value="1"/>
</dbReference>